<evidence type="ECO:0000256" key="2">
    <source>
        <dbReference type="SAM" id="MobiDB-lite"/>
    </source>
</evidence>
<keyword evidence="4" id="KW-0131">Cell cycle</keyword>
<proteinExistence type="predicted"/>
<dbReference type="EMBL" id="LILC01000025">
    <property type="protein sequence ID" value="KOO42334.1"/>
    <property type="molecule type" value="Genomic_DNA"/>
</dbReference>
<dbReference type="Pfam" id="PF04977">
    <property type="entry name" value="DivIC"/>
    <property type="match status" value="1"/>
</dbReference>
<keyword evidence="5" id="KW-1185">Reference proteome</keyword>
<dbReference type="InterPro" id="IPR007060">
    <property type="entry name" value="FtsL/DivIC"/>
</dbReference>
<accession>A0A0M0KU40</accession>
<protein>
    <submittedName>
        <fullName evidence="4">Cell division protein DIVIC</fullName>
    </submittedName>
</protein>
<gene>
    <name evidence="4" type="ORF">AMD01_18350</name>
</gene>
<dbReference type="PANTHER" id="PTHR40027">
    <property type="entry name" value="CELL DIVISION PROTEIN DIVIC"/>
    <property type="match status" value="1"/>
</dbReference>
<dbReference type="Proteomes" id="UP000037558">
    <property type="component" value="Unassembled WGS sequence"/>
</dbReference>
<dbReference type="PATRIC" id="fig|284581.3.peg.1761"/>
<dbReference type="PANTHER" id="PTHR40027:SF1">
    <property type="entry name" value="CELL DIVISION PROTEIN DIVIC"/>
    <property type="match status" value="1"/>
</dbReference>
<dbReference type="InterPro" id="IPR039076">
    <property type="entry name" value="DivIC"/>
</dbReference>
<keyword evidence="1" id="KW-0175">Coiled coil</keyword>
<comment type="caution">
    <text evidence="4">The sequence shown here is derived from an EMBL/GenBank/DDBJ whole genome shotgun (WGS) entry which is preliminary data.</text>
</comment>
<feature type="transmembrane region" description="Helical" evidence="3">
    <location>
        <begin position="38"/>
        <end position="57"/>
    </location>
</feature>
<sequence>MSSKRDEKVSPLSSDYMEAQTMKKQNKSRRRVGLTRRLIAFGVIALIILGSITSVLISQHQTLQKREEDKKQLHTKIAKLDQKEKQLKDEIAKLNDEEYIKKIARRDYFLSENGEIIFNIKKGDKSSN</sequence>
<keyword evidence="3" id="KW-0472">Membrane</keyword>
<dbReference type="OrthoDB" id="2991180at2"/>
<name>A0A0M0KU40_9BACI</name>
<keyword evidence="3" id="KW-0812">Transmembrane</keyword>
<dbReference type="AlphaFoldDB" id="A0A0M0KU40"/>
<feature type="region of interest" description="Disordered" evidence="2">
    <location>
        <begin position="1"/>
        <end position="30"/>
    </location>
</feature>
<keyword evidence="4" id="KW-0132">Cell division</keyword>
<evidence type="ECO:0000313" key="4">
    <source>
        <dbReference type="EMBL" id="KOO42334.1"/>
    </source>
</evidence>
<evidence type="ECO:0000256" key="1">
    <source>
        <dbReference type="SAM" id="Coils"/>
    </source>
</evidence>
<feature type="coiled-coil region" evidence="1">
    <location>
        <begin position="63"/>
        <end position="97"/>
    </location>
</feature>
<reference evidence="5" key="1">
    <citation type="submission" date="2015-08" db="EMBL/GenBank/DDBJ databases">
        <title>Fjat-14210 dsm16467.</title>
        <authorList>
            <person name="Liu B."/>
            <person name="Wang J."/>
            <person name="Zhu Y."/>
            <person name="Liu G."/>
            <person name="Chen Q."/>
            <person name="Chen Z."/>
            <person name="Lan J."/>
            <person name="Che J."/>
            <person name="Ge C."/>
            <person name="Shi H."/>
            <person name="Pan Z."/>
            <person name="Liu X."/>
        </authorList>
    </citation>
    <scope>NUCLEOTIDE SEQUENCE [LARGE SCALE GENOMIC DNA]</scope>
    <source>
        <strain evidence="5">DSM 16467</strain>
    </source>
</reference>
<keyword evidence="3" id="KW-1133">Transmembrane helix</keyword>
<dbReference type="GO" id="GO:0051301">
    <property type="term" value="P:cell division"/>
    <property type="evidence" value="ECO:0007669"/>
    <property type="project" value="UniProtKB-KW"/>
</dbReference>
<evidence type="ECO:0000313" key="5">
    <source>
        <dbReference type="Proteomes" id="UP000037558"/>
    </source>
</evidence>
<organism evidence="4 5">
    <name type="scientific">Priestia koreensis</name>
    <dbReference type="NCBI Taxonomy" id="284581"/>
    <lineage>
        <taxon>Bacteria</taxon>
        <taxon>Bacillati</taxon>
        <taxon>Bacillota</taxon>
        <taxon>Bacilli</taxon>
        <taxon>Bacillales</taxon>
        <taxon>Bacillaceae</taxon>
        <taxon>Priestia</taxon>
    </lineage>
</organism>
<dbReference type="STRING" id="284581.AMD01_18350"/>
<dbReference type="RefSeq" id="WP_053402901.1">
    <property type="nucleotide sequence ID" value="NZ_JAUKEN010000008.1"/>
</dbReference>
<evidence type="ECO:0000256" key="3">
    <source>
        <dbReference type="SAM" id="Phobius"/>
    </source>
</evidence>